<dbReference type="Proteomes" id="UP000886998">
    <property type="component" value="Unassembled WGS sequence"/>
</dbReference>
<dbReference type="AlphaFoldDB" id="A0A8X7C9F3"/>
<evidence type="ECO:0000313" key="1">
    <source>
        <dbReference type="EMBL" id="GFY56824.1"/>
    </source>
</evidence>
<comment type="caution">
    <text evidence="1">The sequence shown here is derived from an EMBL/GenBank/DDBJ whole genome shotgun (WGS) entry which is preliminary data.</text>
</comment>
<dbReference type="EMBL" id="BMAV01011157">
    <property type="protein sequence ID" value="GFY56824.1"/>
    <property type="molecule type" value="Genomic_DNA"/>
</dbReference>
<evidence type="ECO:0000313" key="2">
    <source>
        <dbReference type="Proteomes" id="UP000886998"/>
    </source>
</evidence>
<keyword evidence="2" id="KW-1185">Reference proteome</keyword>
<reference evidence="1" key="1">
    <citation type="submission" date="2020-08" db="EMBL/GenBank/DDBJ databases">
        <title>Multicomponent nature underlies the extraordinary mechanical properties of spider dragline silk.</title>
        <authorList>
            <person name="Kono N."/>
            <person name="Nakamura H."/>
            <person name="Mori M."/>
            <person name="Yoshida Y."/>
            <person name="Ohtoshi R."/>
            <person name="Malay A.D."/>
            <person name="Moran D.A.P."/>
            <person name="Tomita M."/>
            <person name="Numata K."/>
            <person name="Arakawa K."/>
        </authorList>
    </citation>
    <scope>NUCLEOTIDE SEQUENCE</scope>
</reference>
<name>A0A8X7C9F3_9ARAC</name>
<organism evidence="1 2">
    <name type="scientific">Trichonephila inaurata madagascariensis</name>
    <dbReference type="NCBI Taxonomy" id="2747483"/>
    <lineage>
        <taxon>Eukaryota</taxon>
        <taxon>Metazoa</taxon>
        <taxon>Ecdysozoa</taxon>
        <taxon>Arthropoda</taxon>
        <taxon>Chelicerata</taxon>
        <taxon>Arachnida</taxon>
        <taxon>Araneae</taxon>
        <taxon>Araneomorphae</taxon>
        <taxon>Entelegynae</taxon>
        <taxon>Araneoidea</taxon>
        <taxon>Nephilidae</taxon>
        <taxon>Trichonephila</taxon>
        <taxon>Trichonephila inaurata</taxon>
    </lineage>
</organism>
<protein>
    <submittedName>
        <fullName evidence="1">Uncharacterized protein</fullName>
    </submittedName>
</protein>
<sequence length="127" mass="14498">MNIFSLKRGIDYNSANILKASSWLKMSSCAGSVSLVELQHSIRIQYPPRNTTSAMEVLLHLIELYGTISSTLYCRKQYNTASFHGVVPTLERNGLFTKPRPDEYSEITFAETKTNNYRRMQISDNLL</sequence>
<accession>A0A8X7C9F3</accession>
<proteinExistence type="predicted"/>
<gene>
    <name evidence="1" type="ORF">TNIN_111881</name>
</gene>